<evidence type="ECO:0000313" key="3">
    <source>
        <dbReference type="Proteomes" id="UP001595859"/>
    </source>
</evidence>
<dbReference type="InterPro" id="IPR029058">
    <property type="entry name" value="AB_hydrolase_fold"/>
</dbReference>
<evidence type="ECO:0000313" key="2">
    <source>
        <dbReference type="EMBL" id="MFC4856918.1"/>
    </source>
</evidence>
<accession>A0ABV9S7Q1</accession>
<dbReference type="Pfam" id="PF00975">
    <property type="entry name" value="Thioesterase"/>
    <property type="match status" value="1"/>
</dbReference>
<dbReference type="RefSeq" id="WP_378058924.1">
    <property type="nucleotide sequence ID" value="NZ_JBHSIS010000014.1"/>
</dbReference>
<dbReference type="Gene3D" id="3.40.50.1820">
    <property type="entry name" value="alpha/beta hydrolase"/>
    <property type="match status" value="1"/>
</dbReference>
<keyword evidence="3" id="KW-1185">Reference proteome</keyword>
<proteinExistence type="predicted"/>
<protein>
    <submittedName>
        <fullName evidence="2">Thioesterase domain-containing protein</fullName>
    </submittedName>
</protein>
<dbReference type="EMBL" id="JBHSIS010000014">
    <property type="protein sequence ID" value="MFC4856918.1"/>
    <property type="molecule type" value="Genomic_DNA"/>
</dbReference>
<gene>
    <name evidence="2" type="ORF">ACFPCV_25745</name>
</gene>
<feature type="domain" description="Thioesterase" evidence="1">
    <location>
        <begin position="32"/>
        <end position="98"/>
    </location>
</feature>
<dbReference type="SUPFAM" id="SSF53474">
    <property type="entry name" value="alpha/beta-Hydrolases"/>
    <property type="match status" value="1"/>
</dbReference>
<organism evidence="2 3">
    <name type="scientific">Actinophytocola glycyrrhizae</name>
    <dbReference type="NCBI Taxonomy" id="2044873"/>
    <lineage>
        <taxon>Bacteria</taxon>
        <taxon>Bacillati</taxon>
        <taxon>Actinomycetota</taxon>
        <taxon>Actinomycetes</taxon>
        <taxon>Pseudonocardiales</taxon>
        <taxon>Pseudonocardiaceae</taxon>
    </lineage>
</organism>
<evidence type="ECO:0000259" key="1">
    <source>
        <dbReference type="Pfam" id="PF00975"/>
    </source>
</evidence>
<dbReference type="Proteomes" id="UP001595859">
    <property type="component" value="Unassembled WGS sequence"/>
</dbReference>
<comment type="caution">
    <text evidence="2">The sequence shown here is derived from an EMBL/GenBank/DDBJ whole genome shotgun (WGS) entry which is preliminary data.</text>
</comment>
<dbReference type="InterPro" id="IPR001031">
    <property type="entry name" value="Thioesterase"/>
</dbReference>
<sequence length="263" mass="28350">MPAPPRGRRERVPAFRVRASGAQDGLRRLRRCHGRGARTTWPTPEAMVRGYSDEIAGVLAGQPCHLVGWSMGGLLAHAVAGVLEERGATVSSVSLWDCGFSAARDIRPSTPDWMEGAVSVLASLVPDGEEKVDLRATLRAHGGPAERHLGQWVSAAATSLWGDGVAVDTDVLEDRVVVAALHRHLFTGWRPGVVAAPLSVAWARHSLDHGLVTQVDWSVHTKSTVDEREVEGTHYSIVRPPNVTQLVDMLVDALGVRTARGVR</sequence>
<reference evidence="3" key="1">
    <citation type="journal article" date="2019" name="Int. J. Syst. Evol. Microbiol.">
        <title>The Global Catalogue of Microorganisms (GCM) 10K type strain sequencing project: providing services to taxonomists for standard genome sequencing and annotation.</title>
        <authorList>
            <consortium name="The Broad Institute Genomics Platform"/>
            <consortium name="The Broad Institute Genome Sequencing Center for Infectious Disease"/>
            <person name="Wu L."/>
            <person name="Ma J."/>
        </authorList>
    </citation>
    <scope>NUCLEOTIDE SEQUENCE [LARGE SCALE GENOMIC DNA]</scope>
    <source>
        <strain evidence="3">ZS-22-S1</strain>
    </source>
</reference>
<name>A0ABV9S7Q1_9PSEU</name>